<proteinExistence type="predicted"/>
<dbReference type="Proteomes" id="UP001549104">
    <property type="component" value="Unassembled WGS sequence"/>
</dbReference>
<dbReference type="RefSeq" id="WP_354313335.1">
    <property type="nucleotide sequence ID" value="NZ_JBEPME010000003.1"/>
</dbReference>
<dbReference type="InterPro" id="IPR017439">
    <property type="entry name" value="Amidohydrolase"/>
</dbReference>
<dbReference type="PANTHER" id="PTHR11014">
    <property type="entry name" value="PEPTIDASE M20 FAMILY MEMBER"/>
    <property type="match status" value="1"/>
</dbReference>
<dbReference type="Pfam" id="PF01546">
    <property type="entry name" value="Peptidase_M20"/>
    <property type="match status" value="1"/>
</dbReference>
<dbReference type="PIRSF" id="PIRSF005962">
    <property type="entry name" value="Pept_M20D_amidohydro"/>
    <property type="match status" value="1"/>
</dbReference>
<protein>
    <submittedName>
        <fullName evidence="2">Amidohydrolase</fullName>
    </submittedName>
</protein>
<dbReference type="Gene3D" id="3.40.630.10">
    <property type="entry name" value="Zn peptidases"/>
    <property type="match status" value="1"/>
</dbReference>
<dbReference type="InterPro" id="IPR011650">
    <property type="entry name" value="Peptidase_M20_dimer"/>
</dbReference>
<keyword evidence="3" id="KW-1185">Reference proteome</keyword>
<feature type="domain" description="Peptidase M20 dimerisation" evidence="1">
    <location>
        <begin position="195"/>
        <end position="290"/>
    </location>
</feature>
<name>A0ABV2KA44_SPOPS</name>
<evidence type="ECO:0000313" key="3">
    <source>
        <dbReference type="Proteomes" id="UP001549104"/>
    </source>
</evidence>
<dbReference type="PANTHER" id="PTHR11014:SF63">
    <property type="entry name" value="METALLOPEPTIDASE, PUTATIVE (AFU_ORTHOLOGUE AFUA_6G09600)-RELATED"/>
    <property type="match status" value="1"/>
</dbReference>
<dbReference type="Gene3D" id="3.30.70.360">
    <property type="match status" value="1"/>
</dbReference>
<dbReference type="NCBIfam" id="TIGR01891">
    <property type="entry name" value="amidohydrolases"/>
    <property type="match status" value="1"/>
</dbReference>
<dbReference type="SUPFAM" id="SSF55031">
    <property type="entry name" value="Bacterial exopeptidase dimerisation domain"/>
    <property type="match status" value="1"/>
</dbReference>
<dbReference type="InterPro" id="IPR002933">
    <property type="entry name" value="Peptidase_M20"/>
</dbReference>
<accession>A0ABV2KA44</accession>
<gene>
    <name evidence="2" type="ORF">ABIC55_002562</name>
</gene>
<organism evidence="2 3">
    <name type="scientific">Sporosarcina psychrophila</name>
    <name type="common">Bacillus psychrophilus</name>
    <dbReference type="NCBI Taxonomy" id="1476"/>
    <lineage>
        <taxon>Bacteria</taxon>
        <taxon>Bacillati</taxon>
        <taxon>Bacillota</taxon>
        <taxon>Bacilli</taxon>
        <taxon>Bacillales</taxon>
        <taxon>Caryophanaceae</taxon>
        <taxon>Sporosarcina</taxon>
    </lineage>
</organism>
<reference evidence="2 3" key="1">
    <citation type="submission" date="2024-06" db="EMBL/GenBank/DDBJ databases">
        <title>Sorghum-associated microbial communities from plants grown in Nebraska, USA.</title>
        <authorList>
            <person name="Schachtman D."/>
        </authorList>
    </citation>
    <scope>NUCLEOTIDE SEQUENCE [LARGE SCALE GENOMIC DNA]</scope>
    <source>
        <strain evidence="2 3">1288</strain>
    </source>
</reference>
<dbReference type="InterPro" id="IPR036264">
    <property type="entry name" value="Bact_exopeptidase_dim_dom"/>
</dbReference>
<dbReference type="EMBL" id="JBEPME010000003">
    <property type="protein sequence ID" value="MET3657475.1"/>
    <property type="molecule type" value="Genomic_DNA"/>
</dbReference>
<dbReference type="SUPFAM" id="SSF53187">
    <property type="entry name" value="Zn-dependent exopeptidases"/>
    <property type="match status" value="1"/>
</dbReference>
<evidence type="ECO:0000259" key="1">
    <source>
        <dbReference type="Pfam" id="PF07687"/>
    </source>
</evidence>
<evidence type="ECO:0000313" key="2">
    <source>
        <dbReference type="EMBL" id="MET3657475.1"/>
    </source>
</evidence>
<dbReference type="Pfam" id="PF07687">
    <property type="entry name" value="M20_dimer"/>
    <property type="match status" value="1"/>
</dbReference>
<comment type="caution">
    <text evidence="2">The sequence shown here is derived from an EMBL/GenBank/DDBJ whole genome shotgun (WGS) entry which is preliminary data.</text>
</comment>
<sequence>MSQRVEEVIETKKELMLLLESRKDEMIAIRRFLHENPELSFKEEKTAQYIADFYKGKDVEVQTNVGNGYGIIVTIKGDKPGKTIGLRADFDALPIHEATDVPFKSKNDGVMHACGHDGHTAYMLILADCLIQMKSSIAGTIKIIHQHAEETPPGGAKSIVESGVLDDLDLVFGTHLFPSHSTGTIGYRSGFAMAGRTYFKLVIQGSGGHGSSPHQSNDPIIAGAHFVTAIQTIVSRRLNPFEMGVVTIGSFDGKGSFNVIKDSIELEGDVRYMNEDTQQLISREIHRIVSGIELEFDVTCELTYTADYPPLYNDPAVTAEVVSILKKSDDPDIKQVVEFPVFSGSEDFAYYLEKVPGVFFNIGCKPKGVERAFMNHHPKFDIDEDALLVSAKSVAEVVCSYYAID</sequence>